<gene>
    <name evidence="1" type="ORF">C772_00110</name>
</gene>
<protein>
    <submittedName>
        <fullName evidence="1">Uncharacterized protein</fullName>
    </submittedName>
</protein>
<proteinExistence type="predicted"/>
<dbReference type="AlphaFoldDB" id="M7NKR6"/>
<comment type="caution">
    <text evidence="1">The sequence shown here is derived from an EMBL/GenBank/DDBJ whole genome shotgun (WGS) entry which is preliminary data.</text>
</comment>
<dbReference type="Proteomes" id="UP000011919">
    <property type="component" value="Unassembled WGS sequence"/>
</dbReference>
<sequence length="81" mass="8648">MILVLSAGEPSLWAVHVNGEKISASECLIKAEQQEAFKMAVLNLKEGDLVTLKNCVPEEGEKGQSKAEVTAALSLKLLSPL</sequence>
<accession>M7NKR6</accession>
<organism evidence="1 2">
    <name type="scientific">Bhargavaea cecembensis DSE10</name>
    <dbReference type="NCBI Taxonomy" id="1235279"/>
    <lineage>
        <taxon>Bacteria</taxon>
        <taxon>Bacillati</taxon>
        <taxon>Bacillota</taxon>
        <taxon>Bacilli</taxon>
        <taxon>Bacillales</taxon>
        <taxon>Caryophanaceae</taxon>
        <taxon>Bhargavaea</taxon>
    </lineage>
</organism>
<evidence type="ECO:0000313" key="1">
    <source>
        <dbReference type="EMBL" id="EMR07782.1"/>
    </source>
</evidence>
<evidence type="ECO:0000313" key="2">
    <source>
        <dbReference type="Proteomes" id="UP000011919"/>
    </source>
</evidence>
<dbReference type="EMBL" id="AOFT01000001">
    <property type="protein sequence ID" value="EMR07782.1"/>
    <property type="molecule type" value="Genomic_DNA"/>
</dbReference>
<name>M7NKR6_9BACL</name>
<dbReference type="STRING" id="1235279.C772_00110"/>
<dbReference type="PATRIC" id="fig|1235279.3.peg.116"/>
<reference evidence="1 2" key="1">
    <citation type="journal article" date="2013" name="Genome Announc.">
        <title>Draft Genome Sequence of Bhargavaea cecembensis Strain DSE10T, Isolated from a Deep-Sea Sediment Sample Collected at a Depth of 5,904 m from the Chagos-Laccadive Ridge System in the Indian Ocean.</title>
        <authorList>
            <person name="Shivaji S."/>
            <person name="Ara S."/>
            <person name="Begum Z."/>
            <person name="Ruth M."/>
            <person name="Singh A."/>
            <person name="Kumar Pinnaka A."/>
        </authorList>
    </citation>
    <scope>NUCLEOTIDE SEQUENCE [LARGE SCALE GENOMIC DNA]</scope>
    <source>
        <strain evidence="1 2">DSE10</strain>
    </source>
</reference>
<keyword evidence="2" id="KW-1185">Reference proteome</keyword>